<dbReference type="RefSeq" id="WP_146569793.1">
    <property type="nucleotide sequence ID" value="NZ_CP042306.1"/>
</dbReference>
<evidence type="ECO:0000313" key="3">
    <source>
        <dbReference type="Proteomes" id="UP000315673"/>
    </source>
</evidence>
<feature type="transmembrane region" description="Helical" evidence="1">
    <location>
        <begin position="6"/>
        <end position="26"/>
    </location>
</feature>
<proteinExistence type="predicted"/>
<evidence type="ECO:0000256" key="1">
    <source>
        <dbReference type="SAM" id="Phobius"/>
    </source>
</evidence>
<keyword evidence="1" id="KW-1133">Transmembrane helix</keyword>
<accession>A0A5B8LFR4</accession>
<organism evidence="2 3">
    <name type="scientific">Sphingomonas panacisoli</name>
    <dbReference type="NCBI Taxonomy" id="1813879"/>
    <lineage>
        <taxon>Bacteria</taxon>
        <taxon>Pseudomonadati</taxon>
        <taxon>Pseudomonadota</taxon>
        <taxon>Alphaproteobacteria</taxon>
        <taxon>Sphingomonadales</taxon>
        <taxon>Sphingomonadaceae</taxon>
        <taxon>Sphingomonas</taxon>
    </lineage>
</organism>
<reference evidence="2 3" key="1">
    <citation type="submission" date="2019-07" db="EMBL/GenBank/DDBJ databases">
        <title>Full genome sequence of Sphingomonas sp. 4R-6-7(HKS19).</title>
        <authorList>
            <person name="Im W.-T."/>
        </authorList>
    </citation>
    <scope>NUCLEOTIDE SEQUENCE [LARGE SCALE GENOMIC DNA]</scope>
    <source>
        <strain evidence="2 3">HKS19</strain>
    </source>
</reference>
<sequence length="65" mass="6625">MSLAPVIMAAVASLAALGAIAAILGIRGTGDAAIYARRLTATMLFALAGILGFFAWSMASWDARP</sequence>
<evidence type="ECO:0000313" key="2">
    <source>
        <dbReference type="EMBL" id="QDZ06709.1"/>
    </source>
</evidence>
<feature type="transmembrane region" description="Helical" evidence="1">
    <location>
        <begin position="38"/>
        <end position="59"/>
    </location>
</feature>
<dbReference type="KEGG" id="spai:FPZ24_03795"/>
<dbReference type="AlphaFoldDB" id="A0A5B8LFR4"/>
<dbReference type="EMBL" id="CP042306">
    <property type="protein sequence ID" value="QDZ06709.1"/>
    <property type="molecule type" value="Genomic_DNA"/>
</dbReference>
<keyword evidence="3" id="KW-1185">Reference proteome</keyword>
<protein>
    <submittedName>
        <fullName evidence="2">Uncharacterized protein</fullName>
    </submittedName>
</protein>
<keyword evidence="1" id="KW-0472">Membrane</keyword>
<name>A0A5B8LFR4_9SPHN</name>
<dbReference type="Proteomes" id="UP000315673">
    <property type="component" value="Chromosome"/>
</dbReference>
<gene>
    <name evidence="2" type="ORF">FPZ24_03795</name>
</gene>
<keyword evidence="1" id="KW-0812">Transmembrane</keyword>